<dbReference type="EMBL" id="JACHLR010000010">
    <property type="protein sequence ID" value="MBB4859303.1"/>
    <property type="molecule type" value="Genomic_DNA"/>
</dbReference>
<accession>A0A7W7KBU2</accession>
<protein>
    <submittedName>
        <fullName evidence="1">Uncharacterized protein</fullName>
    </submittedName>
</protein>
<proteinExistence type="predicted"/>
<organism evidence="1 2">
    <name type="scientific">Novosphingobium chloroacetimidivorans</name>
    <dbReference type="NCBI Taxonomy" id="1428314"/>
    <lineage>
        <taxon>Bacteria</taxon>
        <taxon>Pseudomonadati</taxon>
        <taxon>Pseudomonadota</taxon>
        <taxon>Alphaproteobacteria</taxon>
        <taxon>Sphingomonadales</taxon>
        <taxon>Sphingomonadaceae</taxon>
        <taxon>Novosphingobium</taxon>
    </lineage>
</organism>
<name>A0A7W7KBU2_9SPHN</name>
<comment type="caution">
    <text evidence="1">The sequence shown here is derived from an EMBL/GenBank/DDBJ whole genome shotgun (WGS) entry which is preliminary data.</text>
</comment>
<keyword evidence="2" id="KW-1185">Reference proteome</keyword>
<evidence type="ECO:0000313" key="1">
    <source>
        <dbReference type="EMBL" id="MBB4859303.1"/>
    </source>
</evidence>
<sequence length="116" mass="12646">MVEIDIHLNSREWAEVARAFQESNLRAPSRAPQPGSAAAILSRIEAFILGPKPAQEADTPRRQVLRDFVAATAARRRAAEEFVPALLSFGLNRVQVEALAMLTVPGRSSRSMATGH</sequence>
<dbReference type="RefSeq" id="WP_184245906.1">
    <property type="nucleotide sequence ID" value="NZ_JACHLR010000010.1"/>
</dbReference>
<reference evidence="1 2" key="1">
    <citation type="submission" date="2020-08" db="EMBL/GenBank/DDBJ databases">
        <title>Functional genomics of gut bacteria from endangered species of beetles.</title>
        <authorList>
            <person name="Carlos-Shanley C."/>
        </authorList>
    </citation>
    <scope>NUCLEOTIDE SEQUENCE [LARGE SCALE GENOMIC DNA]</scope>
    <source>
        <strain evidence="1 2">S00245</strain>
    </source>
</reference>
<dbReference type="AlphaFoldDB" id="A0A7W7KBU2"/>
<gene>
    <name evidence="1" type="ORF">HNO88_002632</name>
</gene>
<evidence type="ECO:0000313" key="2">
    <source>
        <dbReference type="Proteomes" id="UP000555448"/>
    </source>
</evidence>
<dbReference type="Proteomes" id="UP000555448">
    <property type="component" value="Unassembled WGS sequence"/>
</dbReference>